<proteinExistence type="predicted"/>
<keyword evidence="2" id="KW-1185">Reference proteome</keyword>
<gene>
    <name evidence="1" type="ORF">TNIN_297781</name>
</gene>
<dbReference type="AlphaFoldDB" id="A0A8X6XSV3"/>
<evidence type="ECO:0000313" key="2">
    <source>
        <dbReference type="Proteomes" id="UP000886998"/>
    </source>
</evidence>
<dbReference type="Proteomes" id="UP000886998">
    <property type="component" value="Unassembled WGS sequence"/>
</dbReference>
<accession>A0A8X6XSV3</accession>
<organism evidence="1 2">
    <name type="scientific">Trichonephila inaurata madagascariensis</name>
    <dbReference type="NCBI Taxonomy" id="2747483"/>
    <lineage>
        <taxon>Eukaryota</taxon>
        <taxon>Metazoa</taxon>
        <taxon>Ecdysozoa</taxon>
        <taxon>Arthropoda</taxon>
        <taxon>Chelicerata</taxon>
        <taxon>Arachnida</taxon>
        <taxon>Araneae</taxon>
        <taxon>Araneomorphae</taxon>
        <taxon>Entelegynae</taxon>
        <taxon>Araneoidea</taxon>
        <taxon>Nephilidae</taxon>
        <taxon>Trichonephila</taxon>
        <taxon>Trichonephila inaurata</taxon>
    </lineage>
</organism>
<evidence type="ECO:0000313" key="1">
    <source>
        <dbReference type="EMBL" id="GFY58899.1"/>
    </source>
</evidence>
<dbReference type="EMBL" id="BMAV01012328">
    <property type="protein sequence ID" value="GFY58899.1"/>
    <property type="molecule type" value="Genomic_DNA"/>
</dbReference>
<reference evidence="1" key="1">
    <citation type="submission" date="2020-08" db="EMBL/GenBank/DDBJ databases">
        <title>Multicomponent nature underlies the extraordinary mechanical properties of spider dragline silk.</title>
        <authorList>
            <person name="Kono N."/>
            <person name="Nakamura H."/>
            <person name="Mori M."/>
            <person name="Yoshida Y."/>
            <person name="Ohtoshi R."/>
            <person name="Malay A.D."/>
            <person name="Moran D.A.P."/>
            <person name="Tomita M."/>
            <person name="Numata K."/>
            <person name="Arakawa K."/>
        </authorList>
    </citation>
    <scope>NUCLEOTIDE SEQUENCE</scope>
</reference>
<comment type="caution">
    <text evidence="1">The sequence shown here is derived from an EMBL/GenBank/DDBJ whole genome shotgun (WGS) entry which is preliminary data.</text>
</comment>
<name>A0A8X6XSV3_9ARAC</name>
<protein>
    <submittedName>
        <fullName evidence="1">Uncharacterized protein</fullName>
    </submittedName>
</protein>
<sequence>MAQEHANLFDDYRPIVTKPSRYARHHQRAIISINDRLLSGGLSTRHMDTGLQRKMFRGLRDRLCISSRFRQTDYNNMQ</sequence>